<organism evidence="1">
    <name type="scientific">Arion vulgaris</name>
    <dbReference type="NCBI Taxonomy" id="1028688"/>
    <lineage>
        <taxon>Eukaryota</taxon>
        <taxon>Metazoa</taxon>
        <taxon>Spiralia</taxon>
        <taxon>Lophotrochozoa</taxon>
        <taxon>Mollusca</taxon>
        <taxon>Gastropoda</taxon>
        <taxon>Heterobranchia</taxon>
        <taxon>Euthyneura</taxon>
        <taxon>Panpulmonata</taxon>
        <taxon>Eupulmonata</taxon>
        <taxon>Stylommatophora</taxon>
        <taxon>Helicina</taxon>
        <taxon>Arionoidea</taxon>
        <taxon>Arionidae</taxon>
        <taxon>Arion</taxon>
    </lineage>
</organism>
<protein>
    <submittedName>
        <fullName evidence="1">Uncharacterized protein</fullName>
    </submittedName>
</protein>
<proteinExistence type="predicted"/>
<name>A0A0B6ZAJ2_9EUPU</name>
<dbReference type="AlphaFoldDB" id="A0A0B6ZAJ2"/>
<dbReference type="EMBL" id="HACG01018759">
    <property type="protein sequence ID" value="CEK65624.1"/>
    <property type="molecule type" value="Transcribed_RNA"/>
</dbReference>
<accession>A0A0B6ZAJ2</accession>
<reference evidence="1" key="1">
    <citation type="submission" date="2014-12" db="EMBL/GenBank/DDBJ databases">
        <title>Insight into the proteome of Arion vulgaris.</title>
        <authorList>
            <person name="Aradska J."/>
            <person name="Bulat T."/>
            <person name="Smidak R."/>
            <person name="Sarate P."/>
            <person name="Gangsoo J."/>
            <person name="Sialana F."/>
            <person name="Bilban M."/>
            <person name="Lubec G."/>
        </authorList>
    </citation>
    <scope>NUCLEOTIDE SEQUENCE</scope>
    <source>
        <tissue evidence="1">Skin</tissue>
    </source>
</reference>
<feature type="non-terminal residue" evidence="1">
    <location>
        <position position="67"/>
    </location>
</feature>
<evidence type="ECO:0000313" key="1">
    <source>
        <dbReference type="EMBL" id="CEK65624.1"/>
    </source>
</evidence>
<gene>
    <name evidence="1" type="primary">ORF55643</name>
</gene>
<sequence>MHLIVMSFIEVPNLQRLKWIYCPGNAAVCGNERADRIVSTTLIIRELKTDREEVLQFVYDCLLEHCT</sequence>